<evidence type="ECO:0000256" key="4">
    <source>
        <dbReference type="ARBA" id="ARBA00022989"/>
    </source>
</evidence>
<dbReference type="EMBL" id="AE017352">
    <property type="protein sequence ID" value="AAW46663.1"/>
    <property type="molecule type" value="Genomic_DNA"/>
</dbReference>
<organism evidence="7 8">
    <name type="scientific">Cryptococcus deneoformans (strain JEC21 / ATCC MYA-565)</name>
    <name type="common">Cryptococcus neoformans var. neoformans serotype D</name>
    <dbReference type="NCBI Taxonomy" id="214684"/>
    <lineage>
        <taxon>Eukaryota</taxon>
        <taxon>Fungi</taxon>
        <taxon>Dikarya</taxon>
        <taxon>Basidiomycota</taxon>
        <taxon>Agaricomycotina</taxon>
        <taxon>Tremellomycetes</taxon>
        <taxon>Tremellales</taxon>
        <taxon>Cryptococcaceae</taxon>
        <taxon>Cryptococcus</taxon>
        <taxon>Cryptococcus neoformans species complex</taxon>
    </lineage>
</organism>
<dbReference type="GO" id="GO:0016020">
    <property type="term" value="C:membrane"/>
    <property type="evidence" value="ECO:0000318"/>
    <property type="project" value="GO_Central"/>
</dbReference>
<keyword evidence="5 6" id="KW-0472">Membrane</keyword>
<evidence type="ECO:0000313" key="7">
    <source>
        <dbReference type="EMBL" id="AAW46663.1"/>
    </source>
</evidence>
<dbReference type="RefSeq" id="XP_568180.1">
    <property type="nucleotide sequence ID" value="XM_568180.2"/>
</dbReference>
<evidence type="ECO:0000256" key="3">
    <source>
        <dbReference type="ARBA" id="ARBA00022692"/>
    </source>
</evidence>
<evidence type="ECO:0000256" key="2">
    <source>
        <dbReference type="ARBA" id="ARBA00022448"/>
    </source>
</evidence>
<proteinExistence type="predicted"/>
<evidence type="ECO:0008006" key="9">
    <source>
        <dbReference type="Google" id="ProtNLM"/>
    </source>
</evidence>
<dbReference type="FunFam" id="1.20.1250.20:FF:000013">
    <property type="entry name" value="MFS general substrate transporter"/>
    <property type="match status" value="1"/>
</dbReference>
<evidence type="ECO:0000313" key="8">
    <source>
        <dbReference type="Proteomes" id="UP000002149"/>
    </source>
</evidence>
<dbReference type="Proteomes" id="UP000002149">
    <property type="component" value="Chromosome 12"/>
</dbReference>
<dbReference type="OMA" id="NCNDASH"/>
<dbReference type="VEuPathDB" id="FungiDB:CNL06590"/>
<name>Q5K886_CRYD1</name>
<feature type="transmembrane region" description="Helical" evidence="6">
    <location>
        <begin position="204"/>
        <end position="229"/>
    </location>
</feature>
<dbReference type="SUPFAM" id="SSF103473">
    <property type="entry name" value="MFS general substrate transporter"/>
    <property type="match status" value="1"/>
</dbReference>
<dbReference type="PaxDb" id="214684-Q5K886"/>
<feature type="transmembrane region" description="Helical" evidence="6">
    <location>
        <begin position="277"/>
        <end position="302"/>
    </location>
</feature>
<evidence type="ECO:0000256" key="5">
    <source>
        <dbReference type="ARBA" id="ARBA00023136"/>
    </source>
</evidence>
<dbReference type="FunFam" id="1.20.1250.20:FF:000188">
    <property type="entry name" value="MFS general substrate transporter"/>
    <property type="match status" value="1"/>
</dbReference>
<feature type="transmembrane region" description="Helical" evidence="6">
    <location>
        <begin position="369"/>
        <end position="390"/>
    </location>
</feature>
<gene>
    <name evidence="7" type="ordered locus">CNL06590</name>
</gene>
<feature type="transmembrane region" description="Helical" evidence="6">
    <location>
        <begin position="86"/>
        <end position="108"/>
    </location>
</feature>
<sequence length="494" mass="55284">MSYKEDKDLEEEGGDAPQAITTLIEEVYINKYTFTEEESRSLVRKLDWHILPYIWWCYIFNSLDRSNVSNAKSDGMPTDLNFPDEGYAIMLSVFYVPFCLLVVPSVMLTRKIGPKWTIPGYMIGWGGMAMVNAGCKNFAGVLAVRLLLGAFEAGFAASLIFYLTTFYTRSELGKRIAVFYSCNALSGAFSGLIAYGVFQMDSKLWGWQILFLIEGAFTVAFAILTAFMLPWSLDEARFLDEREREVGRLRVLKDGSSKTGTKFNVREFFKPLKDPRFYAFASIAICYGCAASMAGNFLTQIIGRFNYSTVKTNLFTVAPYVVGTICLLLTSWSSDRFRERGFHLASSFVLVLIGCIILIAIPVSQVGAGYFATFLITAGAFTPPVLFHTWHQCNDASEDGRAFRVGSYTFLANTGGIVSANIFLDKWAPAYREPLAITVGIEALALGLVIALRMWMYLDNKKRNKAQGVNWQSKDVPTEALADGLKNPVFRHFY</sequence>
<feature type="transmembrane region" description="Helical" evidence="6">
    <location>
        <begin position="176"/>
        <end position="198"/>
    </location>
</feature>
<dbReference type="KEGG" id="cne:CNL06590"/>
<evidence type="ECO:0000256" key="6">
    <source>
        <dbReference type="SAM" id="Phobius"/>
    </source>
</evidence>
<dbReference type="InterPro" id="IPR011701">
    <property type="entry name" value="MFS"/>
</dbReference>
<feature type="transmembrane region" description="Helical" evidence="6">
    <location>
        <begin position="344"/>
        <end position="363"/>
    </location>
</feature>
<feature type="transmembrane region" description="Helical" evidence="6">
    <location>
        <begin position="145"/>
        <end position="164"/>
    </location>
</feature>
<evidence type="ECO:0000256" key="1">
    <source>
        <dbReference type="ARBA" id="ARBA00004141"/>
    </source>
</evidence>
<feature type="transmembrane region" description="Helical" evidence="6">
    <location>
        <begin position="120"/>
        <end position="139"/>
    </location>
</feature>
<dbReference type="OrthoDB" id="102559at2759"/>
<keyword evidence="2" id="KW-0813">Transport</keyword>
<dbReference type="PANTHER" id="PTHR43791:SF9">
    <property type="entry name" value="MAJOR FACILITATOR-TYPE TRANSPORTER HXNP"/>
    <property type="match status" value="1"/>
</dbReference>
<dbReference type="PANTHER" id="PTHR43791">
    <property type="entry name" value="PERMEASE-RELATED"/>
    <property type="match status" value="1"/>
</dbReference>
<keyword evidence="8" id="KW-1185">Reference proteome</keyword>
<dbReference type="GeneID" id="3254952"/>
<protein>
    <recommendedName>
        <fullName evidence="9">High-affinity nicotinic acid transporter</fullName>
    </recommendedName>
</protein>
<dbReference type="InterPro" id="IPR036259">
    <property type="entry name" value="MFS_trans_sf"/>
</dbReference>
<comment type="subcellular location">
    <subcellularLocation>
        <location evidence="1">Membrane</location>
        <topology evidence="1">Multi-pass membrane protein</topology>
    </subcellularLocation>
</comment>
<keyword evidence="3 6" id="KW-0812">Transmembrane</keyword>
<feature type="transmembrane region" description="Helical" evidence="6">
    <location>
        <begin position="314"/>
        <end position="332"/>
    </location>
</feature>
<feature type="transmembrane region" description="Helical" evidence="6">
    <location>
        <begin position="435"/>
        <end position="455"/>
    </location>
</feature>
<dbReference type="Pfam" id="PF07690">
    <property type="entry name" value="MFS_1"/>
    <property type="match status" value="1"/>
</dbReference>
<dbReference type="GO" id="GO:0022857">
    <property type="term" value="F:transmembrane transporter activity"/>
    <property type="evidence" value="ECO:0000318"/>
    <property type="project" value="GO_Central"/>
</dbReference>
<reference evidence="7 8" key="1">
    <citation type="journal article" date="2005" name="Science">
        <title>The genome of the basidiomycetous yeast and human pathogen Cryptococcus neoformans.</title>
        <authorList>
            <person name="Loftus B.J."/>
            <person name="Fung E."/>
            <person name="Roncaglia P."/>
            <person name="Rowley D."/>
            <person name="Amedeo P."/>
            <person name="Bruno D."/>
            <person name="Vamathevan J."/>
            <person name="Miranda M."/>
            <person name="Anderson I.J."/>
            <person name="Fraser J.A."/>
            <person name="Allen J.E."/>
            <person name="Bosdet I.E."/>
            <person name="Brent M.R."/>
            <person name="Chiu R."/>
            <person name="Doering T.L."/>
            <person name="Donlin M.J."/>
            <person name="D'Souza C.A."/>
            <person name="Fox D.S."/>
            <person name="Grinberg V."/>
            <person name="Fu J."/>
            <person name="Fukushima M."/>
            <person name="Haas B.J."/>
            <person name="Huang J.C."/>
            <person name="Janbon G."/>
            <person name="Jones S.J."/>
            <person name="Koo H.L."/>
            <person name="Krzywinski M.I."/>
            <person name="Kwon-Chung J.K."/>
            <person name="Lengeler K.B."/>
            <person name="Maiti R."/>
            <person name="Marra M.A."/>
            <person name="Marra R.E."/>
            <person name="Mathewson C.A."/>
            <person name="Mitchell T.G."/>
            <person name="Pertea M."/>
            <person name="Riggs F.R."/>
            <person name="Salzberg S.L."/>
            <person name="Schein J.E."/>
            <person name="Shvartsbeyn A."/>
            <person name="Shin H."/>
            <person name="Shumway M."/>
            <person name="Specht C.A."/>
            <person name="Suh B.B."/>
            <person name="Tenney A."/>
            <person name="Utterback T.R."/>
            <person name="Wickes B.L."/>
            <person name="Wortman J.R."/>
            <person name="Wye N.H."/>
            <person name="Kronstad J.W."/>
            <person name="Lodge J.K."/>
            <person name="Heitman J."/>
            <person name="Davis R.W."/>
            <person name="Fraser C.M."/>
            <person name="Hyman R.W."/>
        </authorList>
    </citation>
    <scope>NUCLEOTIDE SEQUENCE [LARGE SCALE GENOMIC DNA]</scope>
    <source>
        <strain evidence="8">JEC21 / ATCC MYA-565</strain>
    </source>
</reference>
<dbReference type="Gene3D" id="1.20.1250.20">
    <property type="entry name" value="MFS general substrate transporter like domains"/>
    <property type="match status" value="2"/>
</dbReference>
<feature type="transmembrane region" description="Helical" evidence="6">
    <location>
        <begin position="402"/>
        <end position="423"/>
    </location>
</feature>
<keyword evidence="4 6" id="KW-1133">Transmembrane helix</keyword>
<dbReference type="eggNOG" id="KOG2533">
    <property type="taxonomic scope" value="Eukaryota"/>
</dbReference>
<dbReference type="InParanoid" id="Q5K886"/>
<dbReference type="AlphaFoldDB" id="Q5K886"/>
<accession>Q5K886</accession>